<keyword evidence="3" id="KW-1185">Reference proteome</keyword>
<dbReference type="SMART" id="SM00871">
    <property type="entry name" value="AraC_E_bind"/>
    <property type="match status" value="1"/>
</dbReference>
<evidence type="ECO:0000259" key="1">
    <source>
        <dbReference type="SMART" id="SM00871"/>
    </source>
</evidence>
<dbReference type="Proteomes" id="UP000547209">
    <property type="component" value="Unassembled WGS sequence"/>
</dbReference>
<accession>A0A7X0RP30</accession>
<dbReference type="EMBL" id="JACJVP010000015">
    <property type="protein sequence ID" value="MBB6671054.1"/>
    <property type="molecule type" value="Genomic_DNA"/>
</dbReference>
<proteinExistence type="predicted"/>
<dbReference type="InterPro" id="IPR029441">
    <property type="entry name" value="Cass2"/>
</dbReference>
<organism evidence="2 3">
    <name type="scientific">Cohnella nanjingensis</name>
    <dbReference type="NCBI Taxonomy" id="1387779"/>
    <lineage>
        <taxon>Bacteria</taxon>
        <taxon>Bacillati</taxon>
        <taxon>Bacillota</taxon>
        <taxon>Bacilli</taxon>
        <taxon>Bacillales</taxon>
        <taxon>Paenibacillaceae</taxon>
        <taxon>Cohnella</taxon>
    </lineage>
</organism>
<dbReference type="RefSeq" id="WP_185142543.1">
    <property type="nucleotide sequence ID" value="NZ_JACJVP010000015.1"/>
</dbReference>
<dbReference type="InterPro" id="IPR011256">
    <property type="entry name" value="Reg_factor_effector_dom_sf"/>
</dbReference>
<feature type="domain" description="AraC effector-binding" evidence="1">
    <location>
        <begin position="10"/>
        <end position="170"/>
    </location>
</feature>
<comment type="caution">
    <text evidence="2">The sequence shown here is derived from an EMBL/GenBank/DDBJ whole genome shotgun (WGS) entry which is preliminary data.</text>
</comment>
<evidence type="ECO:0000313" key="3">
    <source>
        <dbReference type="Proteomes" id="UP000547209"/>
    </source>
</evidence>
<dbReference type="InterPro" id="IPR001646">
    <property type="entry name" value="5peptide_repeat"/>
</dbReference>
<dbReference type="Gene3D" id="3.20.80.10">
    <property type="entry name" value="Regulatory factor, effector binding domain"/>
    <property type="match status" value="1"/>
</dbReference>
<gene>
    <name evidence="2" type="ORF">H7C19_10170</name>
</gene>
<name>A0A7X0RP30_9BACL</name>
<dbReference type="SUPFAM" id="SSF55136">
    <property type="entry name" value="Probable bacterial effector-binding domain"/>
    <property type="match status" value="1"/>
</dbReference>
<sequence length="327" mass="37446">MISTAYPGIVAAEVRQLPQLTFVGGEIEIERPRVVPEQAIPALWEAQMRRIRERIGPDGAFPVTYGLYRYEPPFGPGQDFLYLASIEARGDADEPDGWIRRTVPAGAYAAVTYRGAQNGMMQIWDFFHREWLPANPAYEAVDDYEFERFDARFQGTHSPDSVFEFYFPIRERKQAAQLTEKTVYDAKGNHILQDLRETNVRMVSFQGANLHGIDLRDASLRHVNFVGSRWEHIYFANAHVNETQLGGTVFEHIRRPAAAQSMLEEEPGTDDWVNVEPVTFRDSDLGTAIFDRCDLSDVEIRDCRIDGLRIDGILLTELLERYRRDGK</sequence>
<reference evidence="2 3" key="1">
    <citation type="submission" date="2020-08" db="EMBL/GenBank/DDBJ databases">
        <title>Cohnella phylogeny.</title>
        <authorList>
            <person name="Dunlap C."/>
        </authorList>
    </citation>
    <scope>NUCLEOTIDE SEQUENCE [LARGE SCALE GENOMIC DNA]</scope>
    <source>
        <strain evidence="2 3">DSM 28246</strain>
    </source>
</reference>
<protein>
    <submittedName>
        <fullName evidence="2">Effector binding domain-containing protein</fullName>
    </submittedName>
</protein>
<dbReference type="Pfam" id="PF00805">
    <property type="entry name" value="Pentapeptide"/>
    <property type="match status" value="1"/>
</dbReference>
<dbReference type="Gene3D" id="2.160.20.80">
    <property type="entry name" value="E3 ubiquitin-protein ligase SopA"/>
    <property type="match status" value="1"/>
</dbReference>
<evidence type="ECO:0000313" key="2">
    <source>
        <dbReference type="EMBL" id="MBB6671054.1"/>
    </source>
</evidence>
<dbReference type="AlphaFoldDB" id="A0A7X0RP30"/>
<dbReference type="Pfam" id="PF14526">
    <property type="entry name" value="Cass2"/>
    <property type="match status" value="1"/>
</dbReference>
<dbReference type="SUPFAM" id="SSF141571">
    <property type="entry name" value="Pentapeptide repeat-like"/>
    <property type="match status" value="1"/>
</dbReference>
<dbReference type="InterPro" id="IPR010499">
    <property type="entry name" value="AraC_E-bd"/>
</dbReference>